<dbReference type="EMBL" id="JAGIOO010000001">
    <property type="protein sequence ID" value="MBP2472057.1"/>
    <property type="molecule type" value="Genomic_DNA"/>
</dbReference>
<comment type="subcellular location">
    <subcellularLocation>
        <location evidence="1">Endomembrane system</location>
        <topology evidence="1">Multi-pass membrane protein</topology>
    </subcellularLocation>
</comment>
<dbReference type="PANTHER" id="PTHR23514:SF3">
    <property type="entry name" value="BYPASS OF STOP CODON PROTEIN 6"/>
    <property type="match status" value="1"/>
</dbReference>
<name>A0ABS5A641_9PSEU</name>
<feature type="transmembrane region" description="Helical" evidence="7">
    <location>
        <begin position="59"/>
        <end position="77"/>
    </location>
</feature>
<keyword evidence="3" id="KW-0813">Transport</keyword>
<feature type="transmembrane region" description="Helical" evidence="7">
    <location>
        <begin position="275"/>
        <end position="296"/>
    </location>
</feature>
<dbReference type="SUPFAM" id="SSF103473">
    <property type="entry name" value="MFS general substrate transporter"/>
    <property type="match status" value="1"/>
</dbReference>
<feature type="transmembrane region" description="Helical" evidence="7">
    <location>
        <begin position="119"/>
        <end position="138"/>
    </location>
</feature>
<keyword evidence="6 7" id="KW-0472">Membrane</keyword>
<evidence type="ECO:0000313" key="8">
    <source>
        <dbReference type="EMBL" id="MBP2472057.1"/>
    </source>
</evidence>
<evidence type="ECO:0000256" key="3">
    <source>
        <dbReference type="ARBA" id="ARBA00022448"/>
    </source>
</evidence>
<feature type="transmembrane region" description="Helical" evidence="7">
    <location>
        <begin position="308"/>
        <end position="328"/>
    </location>
</feature>
<proteinExistence type="inferred from homology"/>
<feature type="transmembrane region" description="Helical" evidence="7">
    <location>
        <begin position="340"/>
        <end position="358"/>
    </location>
</feature>
<sequence length="373" mass="37654">MFTVLGLGSALLGPTLGDLARVLAISLPMAGAVRTGRQAGQFVASVGCAWLGSRRPAAHLGLAGFLCYCLGLVLLLLDGGLPLAVAAAVLWGLGQGGLHVVCNAEVVSRTGADAPRHMATLHFWYSLGSITGPLLVYLCRLTGHWWSAYLLAAATMAGLAVRLFRRPVTGSSVPGPRPNLRLDYRVLAAPMLAVTAVNMVNAGLADWTYQNSVLLAHATAGQATVVTSAFWVAIAVGRWLSARLVRPFGTGALLLVSAAVAAAGTGGIVLCGGDVPGLTVATALAGLGIAPLYPLLTALGAAAAEDTTSAAGVLSAGAAAAAAIGPFLQGLLGNGHDGGMILPAALALPLVVGVVLTVRQDRSRKTTRPMAAD</sequence>
<reference evidence="8 9" key="1">
    <citation type="submission" date="2021-03" db="EMBL/GenBank/DDBJ databases">
        <title>Sequencing the genomes of 1000 actinobacteria strains.</title>
        <authorList>
            <person name="Klenk H.-P."/>
        </authorList>
    </citation>
    <scope>NUCLEOTIDE SEQUENCE [LARGE SCALE GENOMIC DNA]</scope>
    <source>
        <strain evidence="8 9">DSM 44580</strain>
    </source>
</reference>
<evidence type="ECO:0000256" key="7">
    <source>
        <dbReference type="SAM" id="Phobius"/>
    </source>
</evidence>
<keyword evidence="9" id="KW-1185">Reference proteome</keyword>
<evidence type="ECO:0000256" key="1">
    <source>
        <dbReference type="ARBA" id="ARBA00004127"/>
    </source>
</evidence>
<dbReference type="PANTHER" id="PTHR23514">
    <property type="entry name" value="BYPASS OF STOP CODON PROTEIN 6"/>
    <property type="match status" value="1"/>
</dbReference>
<dbReference type="RefSeq" id="WP_209706371.1">
    <property type="nucleotide sequence ID" value="NZ_JAGIOO010000001.1"/>
</dbReference>
<feature type="transmembrane region" description="Helical" evidence="7">
    <location>
        <begin position="248"/>
        <end position="269"/>
    </location>
</feature>
<dbReference type="InterPro" id="IPR036259">
    <property type="entry name" value="MFS_trans_sf"/>
</dbReference>
<comment type="similarity">
    <text evidence="2">Belongs to the major facilitator superfamily.</text>
</comment>
<evidence type="ECO:0000313" key="9">
    <source>
        <dbReference type="Proteomes" id="UP001519363"/>
    </source>
</evidence>
<keyword evidence="5 7" id="KW-1133">Transmembrane helix</keyword>
<comment type="caution">
    <text evidence="8">The sequence shown here is derived from an EMBL/GenBank/DDBJ whole genome shotgun (WGS) entry which is preliminary data.</text>
</comment>
<evidence type="ECO:0000256" key="5">
    <source>
        <dbReference type="ARBA" id="ARBA00022989"/>
    </source>
</evidence>
<dbReference type="Pfam" id="PF07690">
    <property type="entry name" value="MFS_1"/>
    <property type="match status" value="1"/>
</dbReference>
<feature type="transmembrane region" description="Helical" evidence="7">
    <location>
        <begin position="144"/>
        <end position="164"/>
    </location>
</feature>
<accession>A0ABS5A641</accession>
<feature type="transmembrane region" description="Helical" evidence="7">
    <location>
        <begin position="83"/>
        <end position="107"/>
    </location>
</feature>
<evidence type="ECO:0000256" key="6">
    <source>
        <dbReference type="ARBA" id="ARBA00023136"/>
    </source>
</evidence>
<gene>
    <name evidence="8" type="ORF">JOF53_000929</name>
</gene>
<dbReference type="InterPro" id="IPR051788">
    <property type="entry name" value="MFS_Transporter"/>
</dbReference>
<dbReference type="Gene3D" id="1.20.1250.20">
    <property type="entry name" value="MFS general substrate transporter like domains"/>
    <property type="match status" value="2"/>
</dbReference>
<evidence type="ECO:0000256" key="4">
    <source>
        <dbReference type="ARBA" id="ARBA00022692"/>
    </source>
</evidence>
<dbReference type="InterPro" id="IPR011701">
    <property type="entry name" value="MFS"/>
</dbReference>
<organism evidence="8 9">
    <name type="scientific">Crossiella equi</name>
    <dbReference type="NCBI Taxonomy" id="130796"/>
    <lineage>
        <taxon>Bacteria</taxon>
        <taxon>Bacillati</taxon>
        <taxon>Actinomycetota</taxon>
        <taxon>Actinomycetes</taxon>
        <taxon>Pseudonocardiales</taxon>
        <taxon>Pseudonocardiaceae</taxon>
        <taxon>Crossiella</taxon>
    </lineage>
</organism>
<keyword evidence="4 7" id="KW-0812">Transmembrane</keyword>
<feature type="transmembrane region" description="Helical" evidence="7">
    <location>
        <begin position="214"/>
        <end position="236"/>
    </location>
</feature>
<protein>
    <submittedName>
        <fullName evidence="8">Fucose permease</fullName>
    </submittedName>
</protein>
<dbReference type="Proteomes" id="UP001519363">
    <property type="component" value="Unassembled WGS sequence"/>
</dbReference>
<evidence type="ECO:0000256" key="2">
    <source>
        <dbReference type="ARBA" id="ARBA00008335"/>
    </source>
</evidence>